<evidence type="ECO:0000313" key="4">
    <source>
        <dbReference type="EMBL" id="MBB3019489.1"/>
    </source>
</evidence>
<keyword evidence="3" id="KW-0732">Signal</keyword>
<keyword evidence="2" id="KW-0812">Transmembrane</keyword>
<dbReference type="RefSeq" id="WP_183450651.1">
    <property type="nucleotide sequence ID" value="NZ_JACHWB010000003.1"/>
</dbReference>
<dbReference type="Proteomes" id="UP000532010">
    <property type="component" value="Unassembled WGS sequence"/>
</dbReference>
<feature type="compositionally biased region" description="Low complexity" evidence="1">
    <location>
        <begin position="69"/>
        <end position="89"/>
    </location>
</feature>
<gene>
    <name evidence="4" type="ORF">FHR70_002554</name>
</gene>
<evidence type="ECO:0008006" key="6">
    <source>
        <dbReference type="Google" id="ProtNLM"/>
    </source>
</evidence>
<dbReference type="AlphaFoldDB" id="A0A7W4YXR4"/>
<accession>A0A7W4YXR4</accession>
<evidence type="ECO:0000256" key="1">
    <source>
        <dbReference type="SAM" id="MobiDB-lite"/>
    </source>
</evidence>
<name>A0A7W4YXR4_9HYPH</name>
<evidence type="ECO:0000313" key="5">
    <source>
        <dbReference type="Proteomes" id="UP000532010"/>
    </source>
</evidence>
<feature type="transmembrane region" description="Helical" evidence="2">
    <location>
        <begin position="46"/>
        <end position="64"/>
    </location>
</feature>
<keyword evidence="2" id="KW-0472">Membrane</keyword>
<dbReference type="EMBL" id="JACHWB010000003">
    <property type="protein sequence ID" value="MBB3019489.1"/>
    <property type="molecule type" value="Genomic_DNA"/>
</dbReference>
<feature type="signal peptide" evidence="3">
    <location>
        <begin position="1"/>
        <end position="24"/>
    </location>
</feature>
<keyword evidence="5" id="KW-1185">Reference proteome</keyword>
<reference evidence="4 5" key="1">
    <citation type="submission" date="2020-08" db="EMBL/GenBank/DDBJ databases">
        <title>The Agave Microbiome: Exploring the role of microbial communities in plant adaptations to desert environments.</title>
        <authorList>
            <person name="Partida-Martinez L.P."/>
        </authorList>
    </citation>
    <scope>NUCLEOTIDE SEQUENCE [LARGE SCALE GENOMIC DNA]</scope>
    <source>
        <strain evidence="4 5">AT3.9</strain>
    </source>
</reference>
<sequence>MMLNRLYASMIVTLAGVTGALAQATPPATSGSPAAPATTDGGGASWLWIIIGLALIAGLVWYFMRGRSRASTAGTTGASATSGTTTGRTNVYDNDRRK</sequence>
<feature type="chain" id="PRO_5030651216" description="LPXTG cell wall anchor domain-containing protein" evidence="3">
    <location>
        <begin position="25"/>
        <end position="98"/>
    </location>
</feature>
<evidence type="ECO:0000256" key="3">
    <source>
        <dbReference type="SAM" id="SignalP"/>
    </source>
</evidence>
<proteinExistence type="predicted"/>
<feature type="region of interest" description="Disordered" evidence="1">
    <location>
        <begin position="69"/>
        <end position="98"/>
    </location>
</feature>
<evidence type="ECO:0000256" key="2">
    <source>
        <dbReference type="SAM" id="Phobius"/>
    </source>
</evidence>
<keyword evidence="2" id="KW-1133">Transmembrane helix</keyword>
<comment type="caution">
    <text evidence="4">The sequence shown here is derived from an EMBL/GenBank/DDBJ whole genome shotgun (WGS) entry which is preliminary data.</text>
</comment>
<organism evidence="4 5">
    <name type="scientific">Microvirga lupini</name>
    <dbReference type="NCBI Taxonomy" id="420324"/>
    <lineage>
        <taxon>Bacteria</taxon>
        <taxon>Pseudomonadati</taxon>
        <taxon>Pseudomonadota</taxon>
        <taxon>Alphaproteobacteria</taxon>
        <taxon>Hyphomicrobiales</taxon>
        <taxon>Methylobacteriaceae</taxon>
        <taxon>Microvirga</taxon>
    </lineage>
</organism>
<protein>
    <recommendedName>
        <fullName evidence="6">LPXTG cell wall anchor domain-containing protein</fullName>
    </recommendedName>
</protein>